<dbReference type="InterPro" id="IPR001412">
    <property type="entry name" value="aa-tRNA-synth_I_CS"/>
</dbReference>
<dbReference type="Pfam" id="PF09334">
    <property type="entry name" value="tRNA-synt_1g"/>
    <property type="match status" value="1"/>
</dbReference>
<comment type="caution">
    <text evidence="9">Lacks conserved residue(s) required for the propagation of feature annotation.</text>
</comment>
<accession>A0A2H0WNZ4</accession>
<feature type="binding site" evidence="9">
    <location>
        <position position="612"/>
    </location>
    <ligand>
        <name>ATP</name>
        <dbReference type="ChEBI" id="CHEBI:30616"/>
    </ligand>
</feature>
<dbReference type="GO" id="GO:0005524">
    <property type="term" value="F:ATP binding"/>
    <property type="evidence" value="ECO:0007669"/>
    <property type="project" value="UniProtKB-UniRule"/>
</dbReference>
<dbReference type="PANTHER" id="PTHR43740">
    <property type="entry name" value="LEUCYL-TRNA SYNTHETASE"/>
    <property type="match status" value="1"/>
</dbReference>
<evidence type="ECO:0000256" key="9">
    <source>
        <dbReference type="HAMAP-Rule" id="MF_00049"/>
    </source>
</evidence>
<dbReference type="Pfam" id="PF13603">
    <property type="entry name" value="tRNA-synt_1_2"/>
    <property type="match status" value="1"/>
</dbReference>
<dbReference type="PANTHER" id="PTHR43740:SF2">
    <property type="entry name" value="LEUCINE--TRNA LIGASE, MITOCHONDRIAL"/>
    <property type="match status" value="1"/>
</dbReference>
<keyword evidence="5 9" id="KW-0067">ATP-binding</keyword>
<evidence type="ECO:0000259" key="11">
    <source>
        <dbReference type="Pfam" id="PF00133"/>
    </source>
</evidence>
<comment type="subcellular location">
    <subcellularLocation>
        <location evidence="9">Cytoplasm</location>
    </subcellularLocation>
</comment>
<evidence type="ECO:0000256" key="8">
    <source>
        <dbReference type="ARBA" id="ARBA00047469"/>
    </source>
</evidence>
<dbReference type="InterPro" id="IPR025709">
    <property type="entry name" value="Leu_tRNA-synth_edit"/>
</dbReference>
<dbReference type="NCBIfam" id="TIGR00396">
    <property type="entry name" value="leuS_bact"/>
    <property type="match status" value="1"/>
</dbReference>
<dbReference type="InterPro" id="IPR009008">
    <property type="entry name" value="Val/Leu/Ile-tRNA-synth_edit"/>
</dbReference>
<dbReference type="EMBL" id="PEZL01000006">
    <property type="protein sequence ID" value="PIS13678.1"/>
    <property type="molecule type" value="Genomic_DNA"/>
</dbReference>
<comment type="similarity">
    <text evidence="1 9 10">Belongs to the class-I aminoacyl-tRNA synthetase family.</text>
</comment>
<dbReference type="CDD" id="cd07958">
    <property type="entry name" value="Anticodon_Ia_Leu_BEm"/>
    <property type="match status" value="1"/>
</dbReference>
<evidence type="ECO:0000259" key="14">
    <source>
        <dbReference type="Pfam" id="PF13603"/>
    </source>
</evidence>
<dbReference type="FunFam" id="3.40.50.620:FF:000056">
    <property type="entry name" value="Leucine--tRNA ligase"/>
    <property type="match status" value="1"/>
</dbReference>
<evidence type="ECO:0000256" key="1">
    <source>
        <dbReference type="ARBA" id="ARBA00005594"/>
    </source>
</evidence>
<evidence type="ECO:0000313" key="15">
    <source>
        <dbReference type="EMBL" id="PIS13678.1"/>
    </source>
</evidence>
<dbReference type="GO" id="GO:0006429">
    <property type="term" value="P:leucyl-tRNA aminoacylation"/>
    <property type="evidence" value="ECO:0007669"/>
    <property type="project" value="UniProtKB-UniRule"/>
</dbReference>
<reference evidence="16" key="1">
    <citation type="submission" date="2017-09" db="EMBL/GenBank/DDBJ databases">
        <title>Depth-based differentiation of microbial function through sediment-hosted aquifers and enrichment of novel symbionts in the deep terrestrial subsurface.</title>
        <authorList>
            <person name="Probst A.J."/>
            <person name="Ladd B."/>
            <person name="Jarett J.K."/>
            <person name="Geller-Mcgrath D.E."/>
            <person name="Sieber C.M.K."/>
            <person name="Emerson J.B."/>
            <person name="Anantharaman K."/>
            <person name="Thomas B.C."/>
            <person name="Malmstrom R."/>
            <person name="Stieglmeier M."/>
            <person name="Klingl A."/>
            <person name="Woyke T."/>
            <person name="Ryan C.M."/>
            <person name="Banfield J.F."/>
        </authorList>
    </citation>
    <scope>NUCLEOTIDE SEQUENCE [LARGE SCALE GENOMIC DNA]</scope>
</reference>
<feature type="domain" description="Methionyl/Valyl/Leucyl/Isoleucyl-tRNA synthetase anticodon-binding" evidence="12">
    <location>
        <begin position="680"/>
        <end position="793"/>
    </location>
</feature>
<keyword evidence="6 9" id="KW-0648">Protein biosynthesis</keyword>
<keyword evidence="2 9" id="KW-0963">Cytoplasm</keyword>
<evidence type="ECO:0000256" key="5">
    <source>
        <dbReference type="ARBA" id="ARBA00022840"/>
    </source>
</evidence>
<feature type="domain" description="Methionyl/Leucyl tRNA synthetase" evidence="13">
    <location>
        <begin position="41"/>
        <end position="181"/>
    </location>
</feature>
<protein>
    <recommendedName>
        <fullName evidence="9">Leucine--tRNA ligase</fullName>
        <ecNumber evidence="9">6.1.1.4</ecNumber>
    </recommendedName>
    <alternativeName>
        <fullName evidence="9">Leucyl-tRNA synthetase</fullName>
        <shortName evidence="9">LeuRS</shortName>
    </alternativeName>
</protein>
<organism evidence="15 16">
    <name type="scientific">Candidatus Tagabacteria bacterium CG09_land_8_20_14_0_10_41_14</name>
    <dbReference type="NCBI Taxonomy" id="1975021"/>
    <lineage>
        <taxon>Bacteria</taxon>
        <taxon>Candidatus Tagaibacteriota</taxon>
    </lineage>
</organism>
<dbReference type="GO" id="GO:0005829">
    <property type="term" value="C:cytosol"/>
    <property type="evidence" value="ECO:0007669"/>
    <property type="project" value="TreeGrafter"/>
</dbReference>
<evidence type="ECO:0000256" key="3">
    <source>
        <dbReference type="ARBA" id="ARBA00022598"/>
    </source>
</evidence>
<evidence type="ECO:0000256" key="6">
    <source>
        <dbReference type="ARBA" id="ARBA00022917"/>
    </source>
</evidence>
<dbReference type="PRINTS" id="PR00985">
    <property type="entry name" value="TRNASYNTHLEU"/>
</dbReference>
<keyword evidence="7 9" id="KW-0030">Aminoacyl-tRNA synthetase</keyword>
<evidence type="ECO:0000259" key="13">
    <source>
        <dbReference type="Pfam" id="PF09334"/>
    </source>
</evidence>
<dbReference type="InterPro" id="IPR002300">
    <property type="entry name" value="aa-tRNA-synth_Ia"/>
</dbReference>
<evidence type="ECO:0000256" key="7">
    <source>
        <dbReference type="ARBA" id="ARBA00023146"/>
    </source>
</evidence>
<evidence type="ECO:0000313" key="16">
    <source>
        <dbReference type="Proteomes" id="UP000230353"/>
    </source>
</evidence>
<dbReference type="InterPro" id="IPR002302">
    <property type="entry name" value="Leu-tRNA-ligase"/>
</dbReference>
<feature type="domain" description="Leucyl-tRNA synthetase editing" evidence="14">
    <location>
        <begin position="221"/>
        <end position="431"/>
    </location>
</feature>
<gene>
    <name evidence="9" type="primary">leuS</name>
    <name evidence="15" type="ORF">COT67_00460</name>
</gene>
<dbReference type="Pfam" id="PF08264">
    <property type="entry name" value="Anticodon_1"/>
    <property type="match status" value="1"/>
</dbReference>
<dbReference type="EC" id="6.1.1.4" evidence="9"/>
<keyword evidence="4 9" id="KW-0547">Nucleotide-binding</keyword>
<comment type="caution">
    <text evidence="15">The sequence shown here is derived from an EMBL/GenBank/DDBJ whole genome shotgun (WGS) entry which is preliminary data.</text>
</comment>
<dbReference type="SUPFAM" id="SSF47323">
    <property type="entry name" value="Anticodon-binding domain of a subclass of class I aminoacyl-tRNA synthetases"/>
    <property type="match status" value="1"/>
</dbReference>
<dbReference type="SUPFAM" id="SSF50677">
    <property type="entry name" value="ValRS/IleRS/LeuRS editing domain"/>
    <property type="match status" value="1"/>
</dbReference>
<dbReference type="InterPro" id="IPR009080">
    <property type="entry name" value="tRNAsynth_Ia_anticodon-bd"/>
</dbReference>
<comment type="catalytic activity">
    <reaction evidence="8 9">
        <text>tRNA(Leu) + L-leucine + ATP = L-leucyl-tRNA(Leu) + AMP + diphosphate</text>
        <dbReference type="Rhea" id="RHEA:11688"/>
        <dbReference type="Rhea" id="RHEA-COMP:9613"/>
        <dbReference type="Rhea" id="RHEA-COMP:9622"/>
        <dbReference type="ChEBI" id="CHEBI:30616"/>
        <dbReference type="ChEBI" id="CHEBI:33019"/>
        <dbReference type="ChEBI" id="CHEBI:57427"/>
        <dbReference type="ChEBI" id="CHEBI:78442"/>
        <dbReference type="ChEBI" id="CHEBI:78494"/>
        <dbReference type="ChEBI" id="CHEBI:456215"/>
        <dbReference type="EC" id="6.1.1.4"/>
    </reaction>
</comment>
<keyword evidence="3 9" id="KW-0436">Ligase</keyword>
<dbReference type="Pfam" id="PF00133">
    <property type="entry name" value="tRNA-synt_1"/>
    <property type="match status" value="1"/>
</dbReference>
<dbReference type="SUPFAM" id="SSF52374">
    <property type="entry name" value="Nucleotidylyl transferase"/>
    <property type="match status" value="1"/>
</dbReference>
<name>A0A2H0WNZ4_9BACT</name>
<dbReference type="PROSITE" id="PS00178">
    <property type="entry name" value="AA_TRNA_LIGASE_I"/>
    <property type="match status" value="1"/>
</dbReference>
<feature type="domain" description="Aminoacyl-tRNA synthetase class Ia" evidence="11">
    <location>
        <begin position="440"/>
        <end position="637"/>
    </location>
</feature>
<dbReference type="Proteomes" id="UP000230353">
    <property type="component" value="Unassembled WGS sequence"/>
</dbReference>
<evidence type="ECO:0000256" key="10">
    <source>
        <dbReference type="RuleBase" id="RU363035"/>
    </source>
</evidence>
<evidence type="ECO:0000259" key="12">
    <source>
        <dbReference type="Pfam" id="PF08264"/>
    </source>
</evidence>
<evidence type="ECO:0000256" key="4">
    <source>
        <dbReference type="ARBA" id="ARBA00022741"/>
    </source>
</evidence>
<dbReference type="HAMAP" id="MF_00049_B">
    <property type="entry name" value="Leu_tRNA_synth_B"/>
    <property type="match status" value="1"/>
</dbReference>
<dbReference type="InterPro" id="IPR015413">
    <property type="entry name" value="Methionyl/Leucyl_tRNA_Synth"/>
</dbReference>
<dbReference type="GO" id="GO:0002161">
    <property type="term" value="F:aminoacyl-tRNA deacylase activity"/>
    <property type="evidence" value="ECO:0007669"/>
    <property type="project" value="InterPro"/>
</dbReference>
<dbReference type="GO" id="GO:0004823">
    <property type="term" value="F:leucine-tRNA ligase activity"/>
    <property type="evidence" value="ECO:0007669"/>
    <property type="project" value="UniProtKB-UniRule"/>
</dbReference>
<evidence type="ECO:0000256" key="2">
    <source>
        <dbReference type="ARBA" id="ARBA00022490"/>
    </source>
</evidence>
<dbReference type="AlphaFoldDB" id="A0A2H0WNZ4"/>
<dbReference type="Gene3D" id="1.10.730.10">
    <property type="entry name" value="Isoleucyl-tRNA Synthetase, Domain 1"/>
    <property type="match status" value="2"/>
</dbReference>
<dbReference type="Gene3D" id="3.40.50.620">
    <property type="entry name" value="HUPs"/>
    <property type="match status" value="1"/>
</dbReference>
<dbReference type="InterPro" id="IPR013155">
    <property type="entry name" value="M/V/L/I-tRNA-synth_anticd-bd"/>
</dbReference>
<sequence>MVGQYNYKKTEKKWAEKWVRDKTFTPDLSGAKNPYYALFMFPYPSAEGLHIGNFYAFTCVDVMAKYKKLQGFDVFEPIGFDAFGLHSENYALTIGETPRKMLRRTEENFRKQLKMAGLGCDWTREVDTANPNYYKWTQWIFTKLFERGLAVRKESLVHWCPGCKTVLADEQIENGVCERCGSISEKKKMKQWFFKITDYAQRILDGLNEMDWSEITKAAQKNWIGRSEGAIIKFEVQPPNIDTSAQFGEVEPQYIEVFTTRPDTLFGVTYFVLSPEHNLVRQFTTDEQREEVEKYIKDTASKSDLDRMESKEKTGVFTGAYVINPVNNEKIPVWVADYVLMGYGTGAIMAVPAHDERDWEFAKKYDLPIKKVVEPPALLRIPRNIEDIAAGAKEEIKIEAEYWSAEGVNINSEFLNGLATDEAKKKMTEWLKEKNLGRANINYKLRDWCISRQRYWGPPIPVIYCEKCGIVSVPEKDLPVLLPDLEKEWEPAGDGKGPLSKVDSFVKTECPKCGKPAKRETDVMDNFLDSAWYYYRYLSPENGEEIFDKKIGDKWLPVDFYVGGNEHAVLHLMYTRFITMLLRDLDVVDFDNPFKRFRANGMILKDGKKMSKSKGNVVNPEEYGEKVGYDALKSYLLFLGPFEENRSFSDEGILGTMRWVDKIYRLKDKVKESAKDGNKVLRNLHKTIKRVSEDFEGQKYNTAIARLMEMTNVLSAADEISRDTWLKFLALTAPFLPALAEEMWERAGNKSSIFGHKNWPEYDLGFVREDEFELVVQVNGKLRGSITAPRGINEKEAEKKVRAEEKFKKYLENRIIKKTIFVKNRLINFVIDK</sequence>
<dbReference type="InterPro" id="IPR014729">
    <property type="entry name" value="Rossmann-like_a/b/a_fold"/>
</dbReference>
<dbReference type="Gene3D" id="3.90.740.10">
    <property type="entry name" value="Valyl/Leucyl/Isoleucyl-tRNA synthetase, editing domain"/>
    <property type="match status" value="1"/>
</dbReference>
<feature type="short sequence motif" description="'KMSKS' region" evidence="9">
    <location>
        <begin position="609"/>
        <end position="613"/>
    </location>
</feature>
<proteinExistence type="inferred from homology"/>